<evidence type="ECO:0000259" key="1">
    <source>
        <dbReference type="PROSITE" id="PS01124"/>
    </source>
</evidence>
<dbReference type="GO" id="GO:0043565">
    <property type="term" value="F:sequence-specific DNA binding"/>
    <property type="evidence" value="ECO:0007669"/>
    <property type="project" value="InterPro"/>
</dbReference>
<dbReference type="Proteomes" id="UP000494201">
    <property type="component" value="Unassembled WGS sequence"/>
</dbReference>
<dbReference type="AlphaFoldDB" id="A0A6P2G7R7"/>
<reference evidence="2 3" key="1">
    <citation type="submission" date="2019-09" db="EMBL/GenBank/DDBJ databases">
        <authorList>
            <person name="Depoorter E."/>
        </authorList>
    </citation>
    <scope>NUCLEOTIDE SEQUENCE [LARGE SCALE GENOMIC DNA]</scope>
    <source>
        <strain evidence="2">LMG 20980</strain>
    </source>
</reference>
<dbReference type="PROSITE" id="PS01124">
    <property type="entry name" value="HTH_ARAC_FAMILY_2"/>
    <property type="match status" value="1"/>
</dbReference>
<feature type="domain" description="HTH araC/xylS-type" evidence="1">
    <location>
        <begin position="27"/>
        <end position="91"/>
    </location>
</feature>
<dbReference type="Gene3D" id="1.10.10.60">
    <property type="entry name" value="Homeodomain-like"/>
    <property type="match status" value="1"/>
</dbReference>
<dbReference type="InterPro" id="IPR018060">
    <property type="entry name" value="HTH_AraC"/>
</dbReference>
<accession>A0A6P2G7R7</accession>
<sequence>MVRNAVTSGHRGSGGSHAIDAIRIDGFTLKTGQLPATAIERPRLEAARLMIERSRHPLDAIAKAAGFRDRRCLRDASMRGFGVPSLAIRRRDEREMA</sequence>
<name>A0A6P2G7R7_9BURK</name>
<evidence type="ECO:0000313" key="2">
    <source>
        <dbReference type="EMBL" id="VVU49597.1"/>
    </source>
</evidence>
<evidence type="ECO:0000313" key="3">
    <source>
        <dbReference type="Proteomes" id="UP000494201"/>
    </source>
</evidence>
<proteinExistence type="predicted"/>
<organism evidence="2 3">
    <name type="scientific">Burkholderia anthina</name>
    <dbReference type="NCBI Taxonomy" id="179879"/>
    <lineage>
        <taxon>Bacteria</taxon>
        <taxon>Pseudomonadati</taxon>
        <taxon>Pseudomonadota</taxon>
        <taxon>Betaproteobacteria</taxon>
        <taxon>Burkholderiales</taxon>
        <taxon>Burkholderiaceae</taxon>
        <taxon>Burkholderia</taxon>
        <taxon>Burkholderia cepacia complex</taxon>
    </lineage>
</organism>
<dbReference type="GO" id="GO:0003700">
    <property type="term" value="F:DNA-binding transcription factor activity"/>
    <property type="evidence" value="ECO:0007669"/>
    <property type="project" value="InterPro"/>
</dbReference>
<gene>
    <name evidence="2" type="ORF">BAN20980_02303</name>
</gene>
<protein>
    <submittedName>
        <fullName evidence="2">AraC family transcriptional regulator</fullName>
    </submittedName>
</protein>
<dbReference type="EMBL" id="CABVLY010000007">
    <property type="protein sequence ID" value="VVU49597.1"/>
    <property type="molecule type" value="Genomic_DNA"/>
</dbReference>